<sequence length="103" mass="12065">MPPRLQPYSDDCQARQYGDPVRENWIGIALANVEYEFSMLQLERNNLASMLRFYERDTTHLEDCIQQVKETAKQRNERLTQEIEELMAELAGKQVEGETISKN</sequence>
<accession>A0A1V6TQ35</accession>
<keyword evidence="3" id="KW-1185">Reference proteome</keyword>
<proteinExistence type="predicted"/>
<evidence type="ECO:0000256" key="1">
    <source>
        <dbReference type="SAM" id="Coils"/>
    </source>
</evidence>
<evidence type="ECO:0000313" key="2">
    <source>
        <dbReference type="EMBL" id="OQE28492.1"/>
    </source>
</evidence>
<protein>
    <submittedName>
        <fullName evidence="2">Uncharacterized protein</fullName>
    </submittedName>
</protein>
<gene>
    <name evidence="2" type="ORF">PENSTE_c003G02645</name>
</gene>
<feature type="coiled-coil region" evidence="1">
    <location>
        <begin position="62"/>
        <end position="96"/>
    </location>
</feature>
<name>A0A1V6TQ35_9EURO</name>
<organism evidence="2 3">
    <name type="scientific">Penicillium steckii</name>
    <dbReference type="NCBI Taxonomy" id="303698"/>
    <lineage>
        <taxon>Eukaryota</taxon>
        <taxon>Fungi</taxon>
        <taxon>Dikarya</taxon>
        <taxon>Ascomycota</taxon>
        <taxon>Pezizomycotina</taxon>
        <taxon>Eurotiomycetes</taxon>
        <taxon>Eurotiomycetidae</taxon>
        <taxon>Eurotiales</taxon>
        <taxon>Aspergillaceae</taxon>
        <taxon>Penicillium</taxon>
    </lineage>
</organism>
<evidence type="ECO:0000313" key="3">
    <source>
        <dbReference type="Proteomes" id="UP000191285"/>
    </source>
</evidence>
<dbReference type="AlphaFoldDB" id="A0A1V6TQ35"/>
<comment type="caution">
    <text evidence="2">The sequence shown here is derived from an EMBL/GenBank/DDBJ whole genome shotgun (WGS) entry which is preliminary data.</text>
</comment>
<dbReference type="Proteomes" id="UP000191285">
    <property type="component" value="Unassembled WGS sequence"/>
</dbReference>
<dbReference type="EMBL" id="MLKD01000003">
    <property type="protein sequence ID" value="OQE28492.1"/>
    <property type="molecule type" value="Genomic_DNA"/>
</dbReference>
<dbReference type="OrthoDB" id="5817230at2759"/>
<reference evidence="3" key="1">
    <citation type="journal article" date="2017" name="Nat. Microbiol.">
        <title>Global analysis of biosynthetic gene clusters reveals vast potential of secondary metabolite production in Penicillium species.</title>
        <authorList>
            <person name="Nielsen J.C."/>
            <person name="Grijseels S."/>
            <person name="Prigent S."/>
            <person name="Ji B."/>
            <person name="Dainat J."/>
            <person name="Nielsen K.F."/>
            <person name="Frisvad J.C."/>
            <person name="Workman M."/>
            <person name="Nielsen J."/>
        </authorList>
    </citation>
    <scope>NUCLEOTIDE SEQUENCE [LARGE SCALE GENOMIC DNA]</scope>
    <source>
        <strain evidence="3">IBT 24891</strain>
    </source>
</reference>
<keyword evidence="1" id="KW-0175">Coiled coil</keyword>